<dbReference type="InterPro" id="IPR012464">
    <property type="entry name" value="DUF1676"/>
</dbReference>
<keyword evidence="2" id="KW-0812">Transmembrane</keyword>
<keyword evidence="2" id="KW-1133">Transmembrane helix</keyword>
<dbReference type="InParanoid" id="A0A158P336"/>
<dbReference type="eggNOG" id="ENOG502S5HV">
    <property type="taxonomic scope" value="Eukaryota"/>
</dbReference>
<evidence type="ECO:0000313" key="4">
    <source>
        <dbReference type="EnsemblMetazoa" id="XP_012064194.1"/>
    </source>
</evidence>
<dbReference type="OrthoDB" id="7429417at2759"/>
<feature type="transmembrane region" description="Helical" evidence="2">
    <location>
        <begin position="147"/>
        <end position="166"/>
    </location>
</feature>
<dbReference type="Proteomes" id="UP000005205">
    <property type="component" value="Unassembled WGS sequence"/>
</dbReference>
<gene>
    <name evidence="4" type="primary">105627523</name>
</gene>
<accession>A0A158P336</accession>
<protein>
    <submittedName>
        <fullName evidence="4">Uncharacterized protein</fullName>
    </submittedName>
</protein>
<keyword evidence="1" id="KW-0175">Coiled coil</keyword>
<dbReference type="EnsemblMetazoa" id="XM_012208804.1">
    <property type="protein sequence ID" value="XP_012064194.1"/>
    <property type="gene ID" value="LOC105627523"/>
</dbReference>
<organism evidence="4 5">
    <name type="scientific">Atta cephalotes</name>
    <name type="common">Leafcutter ant</name>
    <dbReference type="NCBI Taxonomy" id="12957"/>
    <lineage>
        <taxon>Eukaryota</taxon>
        <taxon>Metazoa</taxon>
        <taxon>Ecdysozoa</taxon>
        <taxon>Arthropoda</taxon>
        <taxon>Hexapoda</taxon>
        <taxon>Insecta</taxon>
        <taxon>Pterygota</taxon>
        <taxon>Neoptera</taxon>
        <taxon>Endopterygota</taxon>
        <taxon>Hymenoptera</taxon>
        <taxon>Apocrita</taxon>
        <taxon>Aculeata</taxon>
        <taxon>Formicoidea</taxon>
        <taxon>Formicidae</taxon>
        <taxon>Myrmicinae</taxon>
        <taxon>Atta</taxon>
    </lineage>
</organism>
<dbReference type="OMA" id="RFWIEIK"/>
<feature type="signal peptide" evidence="3">
    <location>
        <begin position="1"/>
        <end position="22"/>
    </location>
</feature>
<reference evidence="4" key="2">
    <citation type="submission" date="2016-04" db="UniProtKB">
        <authorList>
            <consortium name="EnsemblMetazoa"/>
        </authorList>
    </citation>
    <scope>IDENTIFICATION</scope>
</reference>
<reference evidence="5" key="1">
    <citation type="journal article" date="2011" name="PLoS Genet.">
        <title>The genome sequence of the leaf-cutter ant Atta cephalotes reveals insights into its obligate symbiotic lifestyle.</title>
        <authorList>
            <person name="Suen G."/>
            <person name="Teiling C."/>
            <person name="Li L."/>
            <person name="Holt C."/>
            <person name="Abouheif E."/>
            <person name="Bornberg-Bauer E."/>
            <person name="Bouffard P."/>
            <person name="Caldera E.J."/>
            <person name="Cash E."/>
            <person name="Cavanaugh A."/>
            <person name="Denas O."/>
            <person name="Elhaik E."/>
            <person name="Fave M.J."/>
            <person name="Gadau J."/>
            <person name="Gibson J.D."/>
            <person name="Graur D."/>
            <person name="Grubbs K.J."/>
            <person name="Hagen D.E."/>
            <person name="Harkins T.T."/>
            <person name="Helmkampf M."/>
            <person name="Hu H."/>
            <person name="Johnson B.R."/>
            <person name="Kim J."/>
            <person name="Marsh S.E."/>
            <person name="Moeller J.A."/>
            <person name="Munoz-Torres M.C."/>
            <person name="Murphy M.C."/>
            <person name="Naughton M.C."/>
            <person name="Nigam S."/>
            <person name="Overson R."/>
            <person name="Rajakumar R."/>
            <person name="Reese J.T."/>
            <person name="Scott J.J."/>
            <person name="Smith C.R."/>
            <person name="Tao S."/>
            <person name="Tsutsui N.D."/>
            <person name="Viljakainen L."/>
            <person name="Wissler L."/>
            <person name="Yandell M.D."/>
            <person name="Zimmer F."/>
            <person name="Taylor J."/>
            <person name="Slater S.C."/>
            <person name="Clifton S.W."/>
            <person name="Warren W.C."/>
            <person name="Elsik C.G."/>
            <person name="Smith C.D."/>
            <person name="Weinstock G.M."/>
            <person name="Gerardo N.M."/>
            <person name="Currie C.R."/>
        </authorList>
    </citation>
    <scope>NUCLEOTIDE SEQUENCE [LARGE SCALE GENOMIC DNA]</scope>
</reference>
<evidence type="ECO:0000256" key="1">
    <source>
        <dbReference type="SAM" id="Coils"/>
    </source>
</evidence>
<keyword evidence="3" id="KW-0732">Signal</keyword>
<feature type="transmembrane region" description="Helical" evidence="2">
    <location>
        <begin position="123"/>
        <end position="141"/>
    </location>
</feature>
<keyword evidence="5" id="KW-1185">Reference proteome</keyword>
<proteinExistence type="predicted"/>
<dbReference type="AlphaFoldDB" id="A0A158P336"/>
<dbReference type="Pfam" id="PF07898">
    <property type="entry name" value="DUF1676"/>
    <property type="match status" value="1"/>
</dbReference>
<dbReference type="EMBL" id="ADTU01007720">
    <property type="status" value="NOT_ANNOTATED_CDS"/>
    <property type="molecule type" value="Genomic_DNA"/>
</dbReference>
<evidence type="ECO:0000256" key="3">
    <source>
        <dbReference type="SAM" id="SignalP"/>
    </source>
</evidence>
<feature type="chain" id="PRO_5007630009" evidence="3">
    <location>
        <begin position="23"/>
        <end position="214"/>
    </location>
</feature>
<evidence type="ECO:0000313" key="5">
    <source>
        <dbReference type="Proteomes" id="UP000005205"/>
    </source>
</evidence>
<dbReference type="KEGG" id="acep:105627523"/>
<feature type="coiled-coil region" evidence="1">
    <location>
        <begin position="85"/>
        <end position="113"/>
    </location>
</feature>
<name>A0A158P336_ATTCE</name>
<sequence length="214" mass="24629">MRIIALVLFLVLGLALHAHCMAMERSKPKEEGILGCIFTNNARSCLRTRLARDLDQIELEVTGKKSEPPMSAVIEQAGNVIAEVVDDLQENNAEEIIKEDDAQNDNIEEARKKKFKKKHLQKILGLVMLLKAKLSLLLQLISTHFQFKFFIIAIISLILNAARFWIEIKKPSKVIYYEHAQHQHHYDHDDHGYWGRSSNETPHELAYRSYAPMD</sequence>
<evidence type="ECO:0000256" key="2">
    <source>
        <dbReference type="SAM" id="Phobius"/>
    </source>
</evidence>
<keyword evidence="2" id="KW-0472">Membrane</keyword>